<dbReference type="InterPro" id="IPR049945">
    <property type="entry name" value="AAA_22"/>
</dbReference>
<dbReference type="InterPro" id="IPR027417">
    <property type="entry name" value="P-loop_NTPase"/>
</dbReference>
<feature type="compositionally biased region" description="Polar residues" evidence="1">
    <location>
        <begin position="644"/>
        <end position="655"/>
    </location>
</feature>
<evidence type="ECO:0000256" key="1">
    <source>
        <dbReference type="SAM" id="MobiDB-lite"/>
    </source>
</evidence>
<proteinExistence type="predicted"/>
<feature type="compositionally biased region" description="Low complexity" evidence="1">
    <location>
        <begin position="379"/>
        <end position="397"/>
    </location>
</feature>
<dbReference type="Pfam" id="PF13401">
    <property type="entry name" value="AAA_22"/>
    <property type="match status" value="1"/>
</dbReference>
<evidence type="ECO:0000313" key="3">
    <source>
        <dbReference type="EMBL" id="TLU74432.1"/>
    </source>
</evidence>
<feature type="compositionally biased region" description="Low complexity" evidence="1">
    <location>
        <begin position="618"/>
        <end position="637"/>
    </location>
</feature>
<feature type="region of interest" description="Disordered" evidence="1">
    <location>
        <begin position="363"/>
        <end position="517"/>
    </location>
</feature>
<dbReference type="OrthoDB" id="7828921at2"/>
<dbReference type="Gene3D" id="3.40.50.300">
    <property type="entry name" value="P-loop containing nucleotide triphosphate hydrolases"/>
    <property type="match status" value="1"/>
</dbReference>
<dbReference type="GO" id="GO:0016887">
    <property type="term" value="F:ATP hydrolysis activity"/>
    <property type="evidence" value="ECO:0007669"/>
    <property type="project" value="InterPro"/>
</dbReference>
<evidence type="ECO:0000313" key="4">
    <source>
        <dbReference type="Proteomes" id="UP000305654"/>
    </source>
</evidence>
<feature type="compositionally biased region" description="Pro residues" evidence="1">
    <location>
        <begin position="401"/>
        <end position="412"/>
    </location>
</feature>
<dbReference type="EMBL" id="VCDI01000001">
    <property type="protein sequence ID" value="TLU74432.1"/>
    <property type="molecule type" value="Genomic_DNA"/>
</dbReference>
<comment type="caution">
    <text evidence="3">The sequence shown here is derived from an EMBL/GenBank/DDBJ whole genome shotgun (WGS) entry which is preliminary data.</text>
</comment>
<reference evidence="3 4" key="1">
    <citation type="submission" date="2019-05" db="EMBL/GenBank/DDBJ databases">
        <authorList>
            <person name="Pankratov T."/>
            <person name="Grouzdev D."/>
        </authorList>
    </citation>
    <scope>NUCLEOTIDE SEQUENCE [LARGE SCALE GENOMIC DNA]</scope>
    <source>
        <strain evidence="3 4">KEBCLARHB70R</strain>
    </source>
</reference>
<feature type="region of interest" description="Disordered" evidence="1">
    <location>
        <begin position="606"/>
        <end position="681"/>
    </location>
</feature>
<organism evidence="3 4">
    <name type="scientific">Lichenicoccus roseus</name>
    <dbReference type="NCBI Taxonomy" id="2683649"/>
    <lineage>
        <taxon>Bacteria</taxon>
        <taxon>Pseudomonadati</taxon>
        <taxon>Pseudomonadota</taxon>
        <taxon>Alphaproteobacteria</taxon>
        <taxon>Acetobacterales</taxon>
        <taxon>Acetobacteraceae</taxon>
        <taxon>Lichenicoccus</taxon>
    </lineage>
</organism>
<dbReference type="InterPro" id="IPR052026">
    <property type="entry name" value="ExeA_AAA_ATPase_DNA-bind"/>
</dbReference>
<dbReference type="SUPFAM" id="SSF52540">
    <property type="entry name" value="P-loop containing nucleoside triphosphate hydrolases"/>
    <property type="match status" value="1"/>
</dbReference>
<feature type="domain" description="ORC1/DEAH AAA+ ATPase" evidence="2">
    <location>
        <begin position="117"/>
        <end position="242"/>
    </location>
</feature>
<dbReference type="AlphaFoldDB" id="A0A5R9JA39"/>
<feature type="compositionally biased region" description="Low complexity" evidence="1">
    <location>
        <begin position="495"/>
        <end position="510"/>
    </location>
</feature>
<gene>
    <name evidence="3" type="ORF">FE263_04410</name>
</gene>
<feature type="compositionally biased region" description="Low complexity" evidence="1">
    <location>
        <begin position="413"/>
        <end position="443"/>
    </location>
</feature>
<evidence type="ECO:0000259" key="2">
    <source>
        <dbReference type="Pfam" id="PF13401"/>
    </source>
</evidence>
<dbReference type="Proteomes" id="UP000305654">
    <property type="component" value="Unassembled WGS sequence"/>
</dbReference>
<accession>A0A5R9JA39</accession>
<dbReference type="PANTHER" id="PTHR35894">
    <property type="entry name" value="GENERAL SECRETION PATHWAY PROTEIN A-RELATED"/>
    <property type="match status" value="1"/>
</dbReference>
<feature type="compositionally biased region" description="Low complexity" evidence="1">
    <location>
        <begin position="73"/>
        <end position="93"/>
    </location>
</feature>
<feature type="region of interest" description="Disordered" evidence="1">
    <location>
        <begin position="70"/>
        <end position="96"/>
    </location>
</feature>
<protein>
    <recommendedName>
        <fullName evidence="2">ORC1/DEAH AAA+ ATPase domain-containing protein</fullName>
    </recommendedName>
</protein>
<keyword evidence="4" id="KW-1185">Reference proteome</keyword>
<dbReference type="PANTHER" id="PTHR35894:SF5">
    <property type="entry name" value="MU-LIKE PROPHAGE FLUMU DNA TRANSPOSITION PROTEIN B"/>
    <property type="match status" value="1"/>
</dbReference>
<sequence length="681" mass="71423">MLRQLQRTLIGFILMTRQLDKATDGKRRHDPPMSPVVLESRIVERLPKRAALWWGMGINVDQQDRIGHRANRAGSGSAVGQPGAAGQAGGSAQTERALAPTQEAALAFIDACCRDMAPIAALSGAAGTGKSVVLASAAAMRERLGDRVIRISNFVAGPLSLHRVIAHALGVADAGELSVDELEPVLRRALDAIGRHEPPILAIDDAQSLLPETLRYLCLLAGLRDGGRPLFRILLVGRPGFTMRQPIPVQTTLEALAPDDARQMAERMLTARGIPANDEAVREIVQHAKGSLRKIDDLVTACAQELQRAGRKRLTLDMVQVAAGARAQPRKARAVALRPWMLAPALIAVLVAGYGIVRHESAADGPAGQATSPPVPDTAASPAAPDQFAAAQPPVAVREPPASPPVTVPPPVNAGATPLPDRQAQAAPDHGAPPAASSGASGPTVITETLPPPPSQPAGGQAVAQLPIPPPPAGQFFTSKAPARSAVPPQPPASQAPVFRPPVVRSPSPSGLASTSPPIDLSRYRLYNVGACHHGVCPRWAVLDLNRRSRSFAAFNPGGLGMPPATVQRLREGSLDLIVDGRINAGSYGPSMDAVRLVSVEPHHGRIQPSALQTSTRDQVSQDQGAQDQGALDQGNGRRIPQDQVGSQLPAQETQSPPPGYLQAPLGYPQQTPQGAIRLAP</sequence>
<name>A0A5R9JA39_9PROT</name>